<feature type="compositionally biased region" description="Basic and acidic residues" evidence="1">
    <location>
        <begin position="60"/>
        <end position="72"/>
    </location>
</feature>
<keyword evidence="3" id="KW-1185">Reference proteome</keyword>
<feature type="region of interest" description="Disordered" evidence="1">
    <location>
        <begin position="51"/>
        <end position="72"/>
    </location>
</feature>
<organism evidence="2 3">
    <name type="scientific">Elysia crispata</name>
    <name type="common">lettuce slug</name>
    <dbReference type="NCBI Taxonomy" id="231223"/>
    <lineage>
        <taxon>Eukaryota</taxon>
        <taxon>Metazoa</taxon>
        <taxon>Spiralia</taxon>
        <taxon>Lophotrochozoa</taxon>
        <taxon>Mollusca</taxon>
        <taxon>Gastropoda</taxon>
        <taxon>Heterobranchia</taxon>
        <taxon>Euthyneura</taxon>
        <taxon>Panpulmonata</taxon>
        <taxon>Sacoglossa</taxon>
        <taxon>Placobranchoidea</taxon>
        <taxon>Plakobranchidae</taxon>
        <taxon>Elysia</taxon>
    </lineage>
</organism>
<protein>
    <submittedName>
        <fullName evidence="2">Uncharacterized protein</fullName>
    </submittedName>
</protein>
<reference evidence="2" key="1">
    <citation type="journal article" date="2023" name="G3 (Bethesda)">
        <title>A reference genome for the long-term kleptoplast-retaining sea slug Elysia crispata morphotype clarki.</title>
        <authorList>
            <person name="Eastman K.E."/>
            <person name="Pendleton A.L."/>
            <person name="Shaikh M.A."/>
            <person name="Suttiyut T."/>
            <person name="Ogas R."/>
            <person name="Tomko P."/>
            <person name="Gavelis G."/>
            <person name="Widhalm J.R."/>
            <person name="Wisecaver J.H."/>
        </authorList>
    </citation>
    <scope>NUCLEOTIDE SEQUENCE</scope>
    <source>
        <strain evidence="2">ECLA1</strain>
    </source>
</reference>
<dbReference type="AlphaFoldDB" id="A0AAE1B734"/>
<accession>A0AAE1B734</accession>
<evidence type="ECO:0000256" key="1">
    <source>
        <dbReference type="SAM" id="MobiDB-lite"/>
    </source>
</evidence>
<evidence type="ECO:0000313" key="3">
    <source>
        <dbReference type="Proteomes" id="UP001283361"/>
    </source>
</evidence>
<gene>
    <name evidence="2" type="ORF">RRG08_003065</name>
</gene>
<name>A0AAE1B734_9GAST</name>
<dbReference type="EMBL" id="JAWDGP010000422">
    <property type="protein sequence ID" value="KAK3800658.1"/>
    <property type="molecule type" value="Genomic_DNA"/>
</dbReference>
<sequence length="72" mass="8257">MKEESLIAKRLVCQYVQLHGGRPADMALNKALLSSCSGAYQSYKAALEARRQSQKRKHVPIREREKVQSWAR</sequence>
<dbReference type="Proteomes" id="UP001283361">
    <property type="component" value="Unassembled WGS sequence"/>
</dbReference>
<comment type="caution">
    <text evidence="2">The sequence shown here is derived from an EMBL/GenBank/DDBJ whole genome shotgun (WGS) entry which is preliminary data.</text>
</comment>
<evidence type="ECO:0000313" key="2">
    <source>
        <dbReference type="EMBL" id="KAK3800658.1"/>
    </source>
</evidence>
<proteinExistence type="predicted"/>